<evidence type="ECO:0000313" key="4">
    <source>
        <dbReference type="EnsemblMetazoa" id="HelroP92061"/>
    </source>
</evidence>
<dbReference type="STRING" id="6412.T1G8B8"/>
<gene>
    <name evidence="4" type="primary">20217315</name>
    <name evidence="3" type="ORF">HELRODRAFT_92061</name>
</gene>
<keyword evidence="1" id="KW-0812">Transmembrane</keyword>
<dbReference type="FunCoup" id="T1G8B8">
    <property type="interactions" value="94"/>
</dbReference>
<dbReference type="PANTHER" id="PTHR14969">
    <property type="entry name" value="SPHINGOSINE-1-PHOSPHATE PHOSPHOHYDROLASE"/>
    <property type="match status" value="1"/>
</dbReference>
<reference evidence="4" key="3">
    <citation type="submission" date="2015-06" db="UniProtKB">
        <authorList>
            <consortium name="EnsemblMetazoa"/>
        </authorList>
    </citation>
    <scope>IDENTIFICATION</scope>
</reference>
<dbReference type="CTD" id="20217315"/>
<dbReference type="InterPro" id="IPR000326">
    <property type="entry name" value="PAP2/HPO"/>
</dbReference>
<dbReference type="SMART" id="SM00014">
    <property type="entry name" value="acidPPc"/>
    <property type="match status" value="1"/>
</dbReference>
<dbReference type="SUPFAM" id="SSF48317">
    <property type="entry name" value="Acid phosphatase/Vanadium-dependent haloperoxidase"/>
    <property type="match status" value="1"/>
</dbReference>
<dbReference type="OMA" id="FVSFMLN"/>
<dbReference type="GO" id="GO:0016020">
    <property type="term" value="C:membrane"/>
    <property type="evidence" value="ECO:0000318"/>
    <property type="project" value="GO_Central"/>
</dbReference>
<dbReference type="EnsemblMetazoa" id="HelroT92061">
    <property type="protein sequence ID" value="HelroP92061"/>
    <property type="gene ID" value="HelroG92061"/>
</dbReference>
<dbReference type="OrthoDB" id="10266771at2759"/>
<dbReference type="EMBL" id="AMQM01009050">
    <property type="status" value="NOT_ANNOTATED_CDS"/>
    <property type="molecule type" value="Genomic_DNA"/>
</dbReference>
<dbReference type="Pfam" id="PF01569">
    <property type="entry name" value="PAP2"/>
    <property type="match status" value="1"/>
</dbReference>
<accession>T1G8B8</accession>
<evidence type="ECO:0000259" key="2">
    <source>
        <dbReference type="SMART" id="SM00014"/>
    </source>
</evidence>
<keyword evidence="1" id="KW-0472">Membrane</keyword>
<dbReference type="EMBL" id="KB095913">
    <property type="protein sequence ID" value="ESO09784.1"/>
    <property type="molecule type" value="Genomic_DNA"/>
</dbReference>
<evidence type="ECO:0000313" key="5">
    <source>
        <dbReference type="Proteomes" id="UP000015101"/>
    </source>
</evidence>
<protein>
    <recommendedName>
        <fullName evidence="2">Phosphatidic acid phosphatase type 2/haloperoxidase domain-containing protein</fullName>
    </recommendedName>
</protein>
<dbReference type="InterPro" id="IPR036938">
    <property type="entry name" value="PAP2/HPO_sf"/>
</dbReference>
<evidence type="ECO:0000256" key="1">
    <source>
        <dbReference type="SAM" id="Phobius"/>
    </source>
</evidence>
<dbReference type="Proteomes" id="UP000015101">
    <property type="component" value="Unassembled WGS sequence"/>
</dbReference>
<dbReference type="Gene3D" id="1.20.144.10">
    <property type="entry name" value="Phosphatidic acid phosphatase type 2/haloperoxidase"/>
    <property type="match status" value="1"/>
</dbReference>
<keyword evidence="5" id="KW-1185">Reference proteome</keyword>
<dbReference type="GO" id="GO:0042392">
    <property type="term" value="F:sphingosine-1-phosphate phosphatase activity"/>
    <property type="evidence" value="ECO:0000318"/>
    <property type="project" value="GO_Central"/>
</dbReference>
<keyword evidence="1" id="KW-1133">Transmembrane helix</keyword>
<dbReference type="HOGENOM" id="CLU_072573_4_2_1"/>
<proteinExistence type="predicted"/>
<feature type="transmembrane region" description="Helical" evidence="1">
    <location>
        <begin position="113"/>
        <end position="131"/>
    </location>
</feature>
<reference evidence="5" key="1">
    <citation type="submission" date="2012-12" db="EMBL/GenBank/DDBJ databases">
        <authorList>
            <person name="Hellsten U."/>
            <person name="Grimwood J."/>
            <person name="Chapman J.A."/>
            <person name="Shapiro H."/>
            <person name="Aerts A."/>
            <person name="Otillar R.P."/>
            <person name="Terry A.Y."/>
            <person name="Boore J.L."/>
            <person name="Simakov O."/>
            <person name="Marletaz F."/>
            <person name="Cho S.-J."/>
            <person name="Edsinger-Gonzales E."/>
            <person name="Havlak P."/>
            <person name="Kuo D.-H."/>
            <person name="Larsson T."/>
            <person name="Lv J."/>
            <person name="Arendt D."/>
            <person name="Savage R."/>
            <person name="Osoegawa K."/>
            <person name="de Jong P."/>
            <person name="Lindberg D.R."/>
            <person name="Seaver E.C."/>
            <person name="Weisblat D.A."/>
            <person name="Putnam N.H."/>
            <person name="Grigoriev I.V."/>
            <person name="Rokhsar D.S."/>
        </authorList>
    </citation>
    <scope>NUCLEOTIDE SEQUENCE</scope>
</reference>
<feature type="transmembrane region" description="Helical" evidence="1">
    <location>
        <begin position="204"/>
        <end position="227"/>
    </location>
</feature>
<sequence length="236" mass="26817">MTNATEDVSIENSTSANGVLNEHEAIHQQPPTATSTPKSSFIRKFINRIDSSDKTLIRVLAICSSRDKLFGFMRPWMKLLEISGHGGIWLIIVPSLFFMAGADKVLKEKLINFQLALLLDILINATIKGIFRRERPEMNVDDQDTILVDKYSLPSGHAARAMLILFFVYSNFQIGSMYFELLRIWVIFVLASRIFMGRHYPSDIVVGMVIGVLESLLFRYHVVWISFQSLMNAINS</sequence>
<feature type="transmembrane region" description="Helical" evidence="1">
    <location>
        <begin position="82"/>
        <end position="101"/>
    </location>
</feature>
<reference evidence="3 5" key="2">
    <citation type="journal article" date="2013" name="Nature">
        <title>Insights into bilaterian evolution from three spiralian genomes.</title>
        <authorList>
            <person name="Simakov O."/>
            <person name="Marletaz F."/>
            <person name="Cho S.J."/>
            <person name="Edsinger-Gonzales E."/>
            <person name="Havlak P."/>
            <person name="Hellsten U."/>
            <person name="Kuo D.H."/>
            <person name="Larsson T."/>
            <person name="Lv J."/>
            <person name="Arendt D."/>
            <person name="Savage R."/>
            <person name="Osoegawa K."/>
            <person name="de Jong P."/>
            <person name="Grimwood J."/>
            <person name="Chapman J.A."/>
            <person name="Shapiro H."/>
            <person name="Aerts A."/>
            <person name="Otillar R.P."/>
            <person name="Terry A.Y."/>
            <person name="Boore J.L."/>
            <person name="Grigoriev I.V."/>
            <person name="Lindberg D.R."/>
            <person name="Seaver E.C."/>
            <person name="Weisblat D.A."/>
            <person name="Putnam N.H."/>
            <person name="Rokhsar D.S."/>
        </authorList>
    </citation>
    <scope>NUCLEOTIDE SEQUENCE</scope>
</reference>
<dbReference type="KEGG" id="hro:HELRODRAFT_92061"/>
<organism evidence="4 5">
    <name type="scientific">Helobdella robusta</name>
    <name type="common">Californian leech</name>
    <dbReference type="NCBI Taxonomy" id="6412"/>
    <lineage>
        <taxon>Eukaryota</taxon>
        <taxon>Metazoa</taxon>
        <taxon>Spiralia</taxon>
        <taxon>Lophotrochozoa</taxon>
        <taxon>Annelida</taxon>
        <taxon>Clitellata</taxon>
        <taxon>Hirudinea</taxon>
        <taxon>Rhynchobdellida</taxon>
        <taxon>Glossiphoniidae</taxon>
        <taxon>Helobdella</taxon>
    </lineage>
</organism>
<dbReference type="InParanoid" id="T1G8B8"/>
<dbReference type="RefSeq" id="XP_009012139.1">
    <property type="nucleotide sequence ID" value="XM_009013891.1"/>
</dbReference>
<dbReference type="AlphaFoldDB" id="T1G8B8"/>
<dbReference type="PANTHER" id="PTHR14969:SF13">
    <property type="entry name" value="AT30094P"/>
    <property type="match status" value="1"/>
</dbReference>
<evidence type="ECO:0000313" key="3">
    <source>
        <dbReference type="EMBL" id="ESO09784.1"/>
    </source>
</evidence>
<feature type="domain" description="Phosphatidic acid phosphatase type 2/haloperoxidase" evidence="2">
    <location>
        <begin position="110"/>
        <end position="219"/>
    </location>
</feature>
<dbReference type="GO" id="GO:0046839">
    <property type="term" value="P:phospholipid dephosphorylation"/>
    <property type="evidence" value="ECO:0000318"/>
    <property type="project" value="GO_Central"/>
</dbReference>
<dbReference type="eggNOG" id="KOG4268">
    <property type="taxonomic scope" value="Eukaryota"/>
</dbReference>
<name>T1G8B8_HELRO</name>
<dbReference type="GeneID" id="20217315"/>